<evidence type="ECO:0000256" key="1">
    <source>
        <dbReference type="ARBA" id="ARBA00004651"/>
    </source>
</evidence>
<evidence type="ECO:0000256" key="4">
    <source>
        <dbReference type="ARBA" id="ARBA00022989"/>
    </source>
</evidence>
<name>A9KPI3_LACP7</name>
<dbReference type="KEGG" id="cpy:Cphy_2899"/>
<evidence type="ECO:0000259" key="7">
    <source>
        <dbReference type="Pfam" id="PF12698"/>
    </source>
</evidence>
<dbReference type="GO" id="GO:0005886">
    <property type="term" value="C:plasma membrane"/>
    <property type="evidence" value="ECO:0007669"/>
    <property type="project" value="UniProtKB-SubCell"/>
</dbReference>
<dbReference type="EMBL" id="CP000885">
    <property type="protein sequence ID" value="ABX43257.1"/>
    <property type="molecule type" value="Genomic_DNA"/>
</dbReference>
<evidence type="ECO:0000313" key="8">
    <source>
        <dbReference type="EMBL" id="ABX43257.1"/>
    </source>
</evidence>
<dbReference type="eggNOG" id="COG0842">
    <property type="taxonomic scope" value="Bacteria"/>
</dbReference>
<feature type="domain" description="ABC-2 type transporter transmembrane" evidence="7">
    <location>
        <begin position="18"/>
        <end position="388"/>
    </location>
</feature>
<dbReference type="GO" id="GO:0140359">
    <property type="term" value="F:ABC-type transporter activity"/>
    <property type="evidence" value="ECO:0007669"/>
    <property type="project" value="InterPro"/>
</dbReference>
<dbReference type="PANTHER" id="PTHR30294">
    <property type="entry name" value="MEMBRANE COMPONENT OF ABC TRANSPORTER YHHJ-RELATED"/>
    <property type="match status" value="1"/>
</dbReference>
<feature type="transmembrane region" description="Helical" evidence="6">
    <location>
        <begin position="369"/>
        <end position="389"/>
    </location>
</feature>
<keyword evidence="4 6" id="KW-1133">Transmembrane helix</keyword>
<dbReference type="RefSeq" id="WP_012200908.1">
    <property type="nucleotide sequence ID" value="NC_010001.1"/>
</dbReference>
<proteinExistence type="predicted"/>
<feature type="transmembrane region" description="Helical" evidence="6">
    <location>
        <begin position="18"/>
        <end position="37"/>
    </location>
</feature>
<dbReference type="InterPro" id="IPR013525">
    <property type="entry name" value="ABC2_TM"/>
</dbReference>
<protein>
    <recommendedName>
        <fullName evidence="7">ABC-2 type transporter transmembrane domain-containing protein</fullName>
    </recommendedName>
</protein>
<dbReference type="InterPro" id="IPR051449">
    <property type="entry name" value="ABC-2_transporter_component"/>
</dbReference>
<accession>A9KPI3</accession>
<keyword evidence="2" id="KW-1003">Cell membrane</keyword>
<dbReference type="AlphaFoldDB" id="A9KPI3"/>
<feature type="transmembrane region" description="Helical" evidence="6">
    <location>
        <begin position="286"/>
        <end position="307"/>
    </location>
</feature>
<keyword evidence="3 6" id="KW-0812">Transmembrane</keyword>
<organism evidence="8 9">
    <name type="scientific">Lachnoclostridium phytofermentans (strain ATCC 700394 / DSM 18823 / ISDg)</name>
    <name type="common">Clostridium phytofermentans</name>
    <dbReference type="NCBI Taxonomy" id="357809"/>
    <lineage>
        <taxon>Bacteria</taxon>
        <taxon>Bacillati</taxon>
        <taxon>Bacillota</taxon>
        <taxon>Clostridia</taxon>
        <taxon>Lachnospirales</taxon>
        <taxon>Lachnospiraceae</taxon>
    </lineage>
</organism>
<dbReference type="Proteomes" id="UP000000370">
    <property type="component" value="Chromosome"/>
</dbReference>
<feature type="transmembrane region" description="Helical" evidence="6">
    <location>
        <begin position="212"/>
        <end position="230"/>
    </location>
</feature>
<gene>
    <name evidence="8" type="ordered locus">Cphy_2899</name>
</gene>
<feature type="transmembrane region" description="Helical" evidence="6">
    <location>
        <begin position="314"/>
        <end position="337"/>
    </location>
</feature>
<evidence type="ECO:0000256" key="2">
    <source>
        <dbReference type="ARBA" id="ARBA00022475"/>
    </source>
</evidence>
<feature type="transmembrane region" description="Helical" evidence="6">
    <location>
        <begin position="251"/>
        <end position="271"/>
    </location>
</feature>
<evidence type="ECO:0000313" key="9">
    <source>
        <dbReference type="Proteomes" id="UP000000370"/>
    </source>
</evidence>
<keyword evidence="9" id="KW-1185">Reference proteome</keyword>
<dbReference type="HOGENOM" id="CLU_686443_0_0_9"/>
<evidence type="ECO:0000256" key="6">
    <source>
        <dbReference type="SAM" id="Phobius"/>
    </source>
</evidence>
<dbReference type="STRING" id="357809.Cphy_2899"/>
<comment type="subcellular location">
    <subcellularLocation>
        <location evidence="1">Cell membrane</location>
        <topology evidence="1">Multi-pass membrane protein</topology>
    </subcellularLocation>
</comment>
<evidence type="ECO:0000256" key="3">
    <source>
        <dbReference type="ARBA" id="ARBA00022692"/>
    </source>
</evidence>
<evidence type="ECO:0000256" key="5">
    <source>
        <dbReference type="ARBA" id="ARBA00023136"/>
    </source>
</evidence>
<dbReference type="OrthoDB" id="1952952at2"/>
<keyword evidence="5 6" id="KW-0472">Membrane</keyword>
<dbReference type="Pfam" id="PF12698">
    <property type="entry name" value="ABC2_membrane_3"/>
    <property type="match status" value="1"/>
</dbReference>
<dbReference type="PANTHER" id="PTHR30294:SF29">
    <property type="entry name" value="MULTIDRUG ABC TRANSPORTER PERMEASE YBHS-RELATED"/>
    <property type="match status" value="1"/>
</dbReference>
<dbReference type="Gene3D" id="3.40.1710.10">
    <property type="entry name" value="abc type-2 transporter like domain"/>
    <property type="match status" value="1"/>
</dbReference>
<sequence precursor="true">MWNLMKKDLKVWGQNKQIWMFLIAVLIMFIIGTAFYVSEEPASPKAGVSIGVIDKDKSEYSTLMVSYFKDNKVFSQYISVIVGEEKEIKQKFEDGELTMYLLIPPNFAESLIYIENTPMQAVISKEDTTKAIILKNMLLGYERYISAVEINCVALYDMMQEASMPQNLIDSENFRISYDLVFTALGRENFFDYIEKQDVAGIPLRTYYTYEAFFLLLSYLAVFAGMDLLIERKNGIISRLTTMGTKVTTVVLAKFILYQGLFSVPVLTFYGLGQVGLFPKTSFSEIVFSILYFGTTVLVFLFLGTLFQKLPNYLLVANALILYCAIIGAGLIPLFYLPDAMKQLAKLSPNYWFLNRCFTLHLTEKTLSLLFILGMVLLIIFLVLCIGFVSRRKEGMVREDI</sequence>
<reference evidence="9" key="1">
    <citation type="submission" date="2007-11" db="EMBL/GenBank/DDBJ databases">
        <title>Complete genome sequence of Clostridium phytofermentans ISDg.</title>
        <authorList>
            <person name="Leschine S.B."/>
            <person name="Warnick T.A."/>
            <person name="Blanchard J.L."/>
            <person name="Schnell D.J."/>
            <person name="Petit E.L."/>
            <person name="LaTouf W.G."/>
            <person name="Copeland A."/>
            <person name="Lucas S."/>
            <person name="Lapidus A."/>
            <person name="Barry K."/>
            <person name="Glavina del Rio T."/>
            <person name="Dalin E."/>
            <person name="Tice H."/>
            <person name="Pitluck S."/>
            <person name="Kiss H."/>
            <person name="Brettin T."/>
            <person name="Bruce D."/>
            <person name="Detter J.C."/>
            <person name="Han C."/>
            <person name="Kuske C."/>
            <person name="Schmutz J."/>
            <person name="Larimer F."/>
            <person name="Land M."/>
            <person name="Hauser L."/>
            <person name="Kyrpides N."/>
            <person name="Kim E.A."/>
            <person name="Richardson P."/>
        </authorList>
    </citation>
    <scope>NUCLEOTIDE SEQUENCE [LARGE SCALE GENOMIC DNA]</scope>
    <source>
        <strain evidence="9">ATCC 700394 / DSM 18823 / ISDg</strain>
    </source>
</reference>